<feature type="repeat" description="PPR" evidence="3">
    <location>
        <begin position="244"/>
        <end position="278"/>
    </location>
</feature>
<evidence type="ECO:0000313" key="5">
    <source>
        <dbReference type="Proteomes" id="UP000596661"/>
    </source>
</evidence>
<reference evidence="4" key="1">
    <citation type="submission" date="2021-03" db="UniProtKB">
        <authorList>
            <consortium name="EnsemblPlants"/>
        </authorList>
    </citation>
    <scope>IDENTIFICATION</scope>
</reference>
<dbReference type="PROSITE" id="PS51375">
    <property type="entry name" value="PPR"/>
    <property type="match status" value="2"/>
</dbReference>
<keyword evidence="2" id="KW-0677">Repeat</keyword>
<evidence type="ECO:0008006" key="6">
    <source>
        <dbReference type="Google" id="ProtNLM"/>
    </source>
</evidence>
<protein>
    <recommendedName>
        <fullName evidence="6">Pentatricopeptide repeat-containing protein</fullName>
    </recommendedName>
</protein>
<feature type="repeat" description="PPR" evidence="3">
    <location>
        <begin position="279"/>
        <end position="314"/>
    </location>
</feature>
<dbReference type="Gramene" id="evm.model.10.1417">
    <property type="protein sequence ID" value="cds.evm.model.10.1417"/>
    <property type="gene ID" value="evm.TU.10.1417"/>
</dbReference>
<proteinExistence type="inferred from homology"/>
<dbReference type="PANTHER" id="PTHR47939">
    <property type="entry name" value="MEMBRANE-ASSOCIATED SALT-INDUCIBLE PROTEIN-LIKE"/>
    <property type="match status" value="1"/>
</dbReference>
<dbReference type="EnsemblPlants" id="evm.model.10.1417">
    <property type="protein sequence ID" value="cds.evm.model.10.1417"/>
    <property type="gene ID" value="evm.TU.10.1417"/>
</dbReference>
<dbReference type="Proteomes" id="UP000596661">
    <property type="component" value="Unassembled WGS sequence"/>
</dbReference>
<dbReference type="NCBIfam" id="TIGR00756">
    <property type="entry name" value="PPR"/>
    <property type="match status" value="2"/>
</dbReference>
<comment type="similarity">
    <text evidence="1">Belongs to the PPR family. P subfamily.</text>
</comment>
<organism evidence="4 5">
    <name type="scientific">Cannabis sativa</name>
    <name type="common">Hemp</name>
    <name type="synonym">Marijuana</name>
    <dbReference type="NCBI Taxonomy" id="3483"/>
    <lineage>
        <taxon>Eukaryota</taxon>
        <taxon>Viridiplantae</taxon>
        <taxon>Streptophyta</taxon>
        <taxon>Embryophyta</taxon>
        <taxon>Tracheophyta</taxon>
        <taxon>Spermatophyta</taxon>
        <taxon>Magnoliopsida</taxon>
        <taxon>eudicotyledons</taxon>
        <taxon>Gunneridae</taxon>
        <taxon>Pentapetalae</taxon>
        <taxon>rosids</taxon>
        <taxon>fabids</taxon>
        <taxon>Rosales</taxon>
        <taxon>Cannabaceae</taxon>
        <taxon>Cannabis</taxon>
    </lineage>
</organism>
<sequence length="417" mass="46636">MVAEVVSSARSNLNQWSYAQQRRIEPLLVHDIQVSEVEHWTTPATNTIKVNVDGAIFEATNSFGFGFIARRSDGTFVEVVSVGKMDRVSLEIAEISAYSVSSMQMVLQEKIKQVVMVKTYEKIPDLLTSFDQARQNPNPFSFLSALPLMSRTQIIDEILQSLIPIRPRSRPQIAYACLLSYTLESPNPLPLSLVVLQRTLRSGCVPVPQTHLALSSVWLKHYHHEPHSIQDILKEMKSIGYNPDCGTCNYLISSLCAVDQLTEGVKVLKGMAQAGCIPDSESYDTVIKAMCKVRRTAEALDMIMKMVQKVGLTPRQGTLVKVVAALRANREMWRAVDMIEFLEKAGHVIGFESYELVVEGCLERGEYILAGKVVVGMTNKGFLPYIGVRQKLVQRLASIGEWKLACDVRQRFAELQS</sequence>
<keyword evidence="5" id="KW-1185">Reference proteome</keyword>
<dbReference type="EMBL" id="UZAU01000821">
    <property type="status" value="NOT_ANNOTATED_CDS"/>
    <property type="molecule type" value="Genomic_DNA"/>
</dbReference>
<dbReference type="PANTHER" id="PTHR47939:SF13">
    <property type="entry name" value="OS03G0201400 PROTEIN"/>
    <property type="match status" value="1"/>
</dbReference>
<dbReference type="Gene3D" id="1.25.40.10">
    <property type="entry name" value="Tetratricopeptide repeat domain"/>
    <property type="match status" value="1"/>
</dbReference>
<evidence type="ECO:0000256" key="2">
    <source>
        <dbReference type="ARBA" id="ARBA00022737"/>
    </source>
</evidence>
<dbReference type="InterPro" id="IPR050667">
    <property type="entry name" value="PPR-containing_protein"/>
</dbReference>
<dbReference type="InterPro" id="IPR002885">
    <property type="entry name" value="PPR_rpt"/>
</dbReference>
<evidence type="ECO:0000313" key="4">
    <source>
        <dbReference type="EnsemblPlants" id="cds.evm.model.10.1417"/>
    </source>
</evidence>
<dbReference type="AlphaFoldDB" id="A0A803QJN2"/>
<evidence type="ECO:0000256" key="1">
    <source>
        <dbReference type="ARBA" id="ARBA00007626"/>
    </source>
</evidence>
<evidence type="ECO:0000256" key="3">
    <source>
        <dbReference type="PROSITE-ProRule" id="PRU00708"/>
    </source>
</evidence>
<dbReference type="InterPro" id="IPR011990">
    <property type="entry name" value="TPR-like_helical_dom_sf"/>
</dbReference>
<name>A0A803QJN2_CANSA</name>
<accession>A0A803QJN2</accession>
<dbReference type="OMA" id="CIPVPQT"/>
<dbReference type="Pfam" id="PF13041">
    <property type="entry name" value="PPR_2"/>
    <property type="match status" value="1"/>
</dbReference>